<sequence>MALNGPPEDNALPCGRSLERLWERLDDGAGGPGGAGRSTDGTDGTDVTDDHVRSCPHCSAALSGLGELRTATTSLKEERVRPARDLTARIMAAVRAEPRGLGAMFALDAQERGRTDISERAVAAIVRFAAEGVDGVRAGRCELHAAGTTEDGTAMVEGRLTVSVAYGVEFAGVLERVRRQAVDACTARVGVLLARLDIEVGGLDDGARTGEPGRSIG</sequence>
<protein>
    <submittedName>
        <fullName evidence="2">Asp23/Gls24 family envelope stress response protein</fullName>
    </submittedName>
</protein>
<gene>
    <name evidence="2" type="ORF">JHE00_03515</name>
</gene>
<reference evidence="2" key="1">
    <citation type="submission" date="2020-12" db="EMBL/GenBank/DDBJ databases">
        <title>Prauserella sp. ASG 168, a novel actinomycete isolated from cave rock.</title>
        <authorList>
            <person name="Suriyachadkun C."/>
        </authorList>
    </citation>
    <scope>NUCLEOTIDE SEQUENCE</scope>
    <source>
        <strain evidence="2">ASG 168</strain>
    </source>
</reference>
<evidence type="ECO:0000313" key="3">
    <source>
        <dbReference type="Proteomes" id="UP000635245"/>
    </source>
</evidence>
<evidence type="ECO:0000256" key="1">
    <source>
        <dbReference type="SAM" id="MobiDB-lite"/>
    </source>
</evidence>
<evidence type="ECO:0000313" key="2">
    <source>
        <dbReference type="EMBL" id="MBK1783382.1"/>
    </source>
</evidence>
<accession>A0A934QLQ6</accession>
<dbReference type="Proteomes" id="UP000635245">
    <property type="component" value="Unassembled WGS sequence"/>
</dbReference>
<dbReference type="AlphaFoldDB" id="A0A934QLQ6"/>
<keyword evidence="3" id="KW-1185">Reference proteome</keyword>
<organism evidence="2 3">
    <name type="scientific">Prauserella cavernicola</name>
    <dbReference type="NCBI Taxonomy" id="2800127"/>
    <lineage>
        <taxon>Bacteria</taxon>
        <taxon>Bacillati</taxon>
        <taxon>Actinomycetota</taxon>
        <taxon>Actinomycetes</taxon>
        <taxon>Pseudonocardiales</taxon>
        <taxon>Pseudonocardiaceae</taxon>
        <taxon>Prauserella</taxon>
    </lineage>
</organism>
<comment type="caution">
    <text evidence="2">The sequence shown here is derived from an EMBL/GenBank/DDBJ whole genome shotgun (WGS) entry which is preliminary data.</text>
</comment>
<dbReference type="RefSeq" id="WP_200314659.1">
    <property type="nucleotide sequence ID" value="NZ_JAENJH010000001.1"/>
</dbReference>
<dbReference type="EMBL" id="JAENJH010000001">
    <property type="protein sequence ID" value="MBK1783382.1"/>
    <property type="molecule type" value="Genomic_DNA"/>
</dbReference>
<name>A0A934QLQ6_9PSEU</name>
<proteinExistence type="predicted"/>
<feature type="region of interest" description="Disordered" evidence="1">
    <location>
        <begin position="24"/>
        <end position="50"/>
    </location>
</feature>